<keyword evidence="5 7" id="KW-1133">Transmembrane helix</keyword>
<reference evidence="8 9" key="1">
    <citation type="submission" date="2024-11" db="EMBL/GenBank/DDBJ databases">
        <title>Adaptive evolution of stress response genes in parasites aligns with host niche diversity.</title>
        <authorList>
            <person name="Hahn C."/>
            <person name="Resl P."/>
        </authorList>
    </citation>
    <scope>NUCLEOTIDE SEQUENCE [LARGE SCALE GENOMIC DNA]</scope>
    <source>
        <strain evidence="8">EGGRZ-B1_66</strain>
        <tissue evidence="8">Body</tissue>
    </source>
</reference>
<name>A0ABD2PL24_9PLAT</name>
<dbReference type="Proteomes" id="UP001626550">
    <property type="component" value="Unassembled WGS sequence"/>
</dbReference>
<keyword evidence="3 7" id="KW-0812">Transmembrane</keyword>
<keyword evidence="9" id="KW-1185">Reference proteome</keyword>
<gene>
    <name evidence="8" type="primary">ATP1B4_5</name>
    <name evidence="8" type="ORF">Ciccas_013283</name>
</gene>
<comment type="subcellular location">
    <subcellularLocation>
        <location evidence="1">Membrane</location>
        <topology evidence="1">Single-pass type II membrane protein</topology>
    </subcellularLocation>
</comment>
<comment type="caution">
    <text evidence="8">The sequence shown here is derived from an EMBL/GenBank/DDBJ whole genome shotgun (WGS) entry which is preliminary data.</text>
</comment>
<dbReference type="GO" id="GO:0016020">
    <property type="term" value="C:membrane"/>
    <property type="evidence" value="ECO:0007669"/>
    <property type="project" value="UniProtKB-SubCell"/>
</dbReference>
<dbReference type="PANTHER" id="PTHR11523:SF28">
    <property type="entry name" value="NA_K-ATPASE BETA SUBUNIT ISOFORM 4-RELATED"/>
    <property type="match status" value="1"/>
</dbReference>
<comment type="similarity">
    <text evidence="2">Belongs to the X(+)/potassium ATPases subunit beta family.</text>
</comment>
<dbReference type="Pfam" id="PF00287">
    <property type="entry name" value="Na_K-ATPase"/>
    <property type="match status" value="1"/>
</dbReference>
<sequence>KSTDVKMQFWTEVIGKLSFYTLLYAGLSGFFVSYYWTLHYFLVQRNAPFRSGHGSLLQLQPGLGFVPQNSFLDTLIHVRTNEPLSFHGLTDEMAAFLSAYLMHNIGGMKQECRNDEPFLHTHRTCEFDITAGGPCNLGDGFGFYRGEPCIILKLNRIIGWLPDPVPEFKEGVAVKCTGATGIDQELMGEPCYYDLQWWRRNRNNLTYVRSRSPAVCKKGNGIFDSMFYPYINQRQYHSPLVFVRFPFVKRYAIVNVVCFAIARNIQVNLAQGLGSVSFQLLID</sequence>
<evidence type="ECO:0000313" key="9">
    <source>
        <dbReference type="Proteomes" id="UP001626550"/>
    </source>
</evidence>
<accession>A0ABD2PL24</accession>
<dbReference type="Gene3D" id="2.60.40.1660">
    <property type="entry name" value="Na, k-atpase alpha subunit"/>
    <property type="match status" value="1"/>
</dbReference>
<evidence type="ECO:0000256" key="2">
    <source>
        <dbReference type="ARBA" id="ARBA00005876"/>
    </source>
</evidence>
<keyword evidence="6 7" id="KW-0472">Membrane</keyword>
<proteinExistence type="inferred from homology"/>
<dbReference type="InterPro" id="IPR038702">
    <property type="entry name" value="Na/K_ATPase_sub_beta_sf"/>
</dbReference>
<keyword evidence="4" id="KW-0735">Signal-anchor</keyword>
<dbReference type="PANTHER" id="PTHR11523">
    <property type="entry name" value="SODIUM/POTASSIUM-DEPENDENT ATPASE BETA SUBUNIT"/>
    <property type="match status" value="1"/>
</dbReference>
<dbReference type="AlphaFoldDB" id="A0ABD2PL24"/>
<organism evidence="8 9">
    <name type="scientific">Cichlidogyrus casuarinus</name>
    <dbReference type="NCBI Taxonomy" id="1844966"/>
    <lineage>
        <taxon>Eukaryota</taxon>
        <taxon>Metazoa</taxon>
        <taxon>Spiralia</taxon>
        <taxon>Lophotrochozoa</taxon>
        <taxon>Platyhelminthes</taxon>
        <taxon>Monogenea</taxon>
        <taxon>Monopisthocotylea</taxon>
        <taxon>Dactylogyridea</taxon>
        <taxon>Ancyrocephalidae</taxon>
        <taxon>Cichlidogyrus</taxon>
    </lineage>
</organism>
<evidence type="ECO:0000313" key="8">
    <source>
        <dbReference type="EMBL" id="KAL3308189.1"/>
    </source>
</evidence>
<dbReference type="EMBL" id="JBJKFK010005681">
    <property type="protein sequence ID" value="KAL3308189.1"/>
    <property type="molecule type" value="Genomic_DNA"/>
</dbReference>
<evidence type="ECO:0000256" key="6">
    <source>
        <dbReference type="ARBA" id="ARBA00023136"/>
    </source>
</evidence>
<protein>
    <submittedName>
        <fullName evidence="8">ATPase, Na K transporting, beta</fullName>
    </submittedName>
</protein>
<dbReference type="InterPro" id="IPR000402">
    <property type="entry name" value="Na/K_ATPase_sub_beta"/>
</dbReference>
<evidence type="ECO:0000256" key="3">
    <source>
        <dbReference type="ARBA" id="ARBA00022692"/>
    </source>
</evidence>
<feature type="non-terminal residue" evidence="8">
    <location>
        <position position="1"/>
    </location>
</feature>
<evidence type="ECO:0000256" key="7">
    <source>
        <dbReference type="SAM" id="Phobius"/>
    </source>
</evidence>
<feature type="transmembrane region" description="Helical" evidence="7">
    <location>
        <begin position="20"/>
        <end position="43"/>
    </location>
</feature>
<evidence type="ECO:0000256" key="4">
    <source>
        <dbReference type="ARBA" id="ARBA00022968"/>
    </source>
</evidence>
<evidence type="ECO:0000256" key="1">
    <source>
        <dbReference type="ARBA" id="ARBA00004606"/>
    </source>
</evidence>
<evidence type="ECO:0000256" key="5">
    <source>
        <dbReference type="ARBA" id="ARBA00022989"/>
    </source>
</evidence>